<dbReference type="GeneID" id="5034617"/>
<accession>A0CLU6</accession>
<dbReference type="HOGENOM" id="CLU_3036515_0_0_1"/>
<dbReference type="EMBL" id="CT868106">
    <property type="protein sequence ID" value="CAK71763.1"/>
    <property type="molecule type" value="Genomic_DNA"/>
</dbReference>
<evidence type="ECO:0000313" key="2">
    <source>
        <dbReference type="EMBL" id="CAK81435.1"/>
    </source>
</evidence>
<reference evidence="1" key="2">
    <citation type="submission" date="2006-03" db="EMBL/GenBank/DDBJ databases">
        <authorList>
            <consortium name="Genoscope"/>
        </authorList>
    </citation>
    <scope>NUCLEOTIDE SEQUENCE</scope>
    <source>
        <strain evidence="1">Stock d4-2</strain>
    </source>
</reference>
<sequence length="55" mass="6889">MKQIYQRKKISTRFKLYIQMYSDYITTNFVFNLYNDKLEFPLNSSVLYVEFYLRN</sequence>
<organism evidence="1 3">
    <name type="scientific">Paramecium tetraurelia</name>
    <dbReference type="NCBI Taxonomy" id="5888"/>
    <lineage>
        <taxon>Eukaryota</taxon>
        <taxon>Sar</taxon>
        <taxon>Alveolata</taxon>
        <taxon>Ciliophora</taxon>
        <taxon>Intramacronucleata</taxon>
        <taxon>Oligohymenophorea</taxon>
        <taxon>Peniculida</taxon>
        <taxon>Parameciidae</taxon>
        <taxon>Paramecium</taxon>
    </lineage>
</organism>
<dbReference type="RefSeq" id="XP_001439160.1">
    <property type="nucleotide sequence ID" value="XM_001439123.1"/>
</dbReference>
<dbReference type="InParanoid" id="A0CLU6"/>
<protein>
    <submittedName>
        <fullName evidence="1">Chromosome undetermined scaffold_208, whole genome shotgun sequence</fullName>
    </submittedName>
    <submittedName>
        <fullName evidence="2">Chromosome undetermined scaffold_48, whole genome shotgun sequence</fullName>
    </submittedName>
</protein>
<dbReference type="RefSeq" id="XP_001448832.1">
    <property type="nucleotide sequence ID" value="XM_001448795.1"/>
</dbReference>
<dbReference type="KEGG" id="ptm:GSPATT00038688001"/>
<dbReference type="Proteomes" id="UP000000600">
    <property type="component" value="Unassembled WGS sequence"/>
</dbReference>
<dbReference type="GeneID" id="5024943"/>
<gene>
    <name evidence="2" type="ORF">GSPATT00016261001</name>
    <name evidence="1" type="ORF">GSPATT00038688001</name>
</gene>
<dbReference type="EMBL" id="CT868407">
    <property type="protein sequence ID" value="CAK81435.1"/>
    <property type="molecule type" value="Genomic_DNA"/>
</dbReference>
<evidence type="ECO:0000313" key="3">
    <source>
        <dbReference type="Proteomes" id="UP000000600"/>
    </source>
</evidence>
<reference evidence="1 3" key="1">
    <citation type="journal article" date="2006" name="Nature">
        <title>Global trends of whole-genome duplications revealed by the ciliate Paramecium tetraurelia.</title>
        <authorList>
            <consortium name="Genoscope"/>
            <person name="Aury J.-M."/>
            <person name="Jaillon O."/>
            <person name="Duret L."/>
            <person name="Noel B."/>
            <person name="Jubin C."/>
            <person name="Porcel B.M."/>
            <person name="Segurens B."/>
            <person name="Daubin V."/>
            <person name="Anthouard V."/>
            <person name="Aiach N."/>
            <person name="Arnaiz O."/>
            <person name="Billaut A."/>
            <person name="Beisson J."/>
            <person name="Blanc I."/>
            <person name="Bouhouche K."/>
            <person name="Camara F."/>
            <person name="Duharcourt S."/>
            <person name="Guigo R."/>
            <person name="Gogendeau D."/>
            <person name="Katinka M."/>
            <person name="Keller A.-M."/>
            <person name="Kissmehl R."/>
            <person name="Klotz C."/>
            <person name="Koll F."/>
            <person name="Le Moue A."/>
            <person name="Lepere C."/>
            <person name="Malinsky S."/>
            <person name="Nowacki M."/>
            <person name="Nowak J.K."/>
            <person name="Plattner H."/>
            <person name="Poulain J."/>
            <person name="Ruiz F."/>
            <person name="Serrano V."/>
            <person name="Zagulski M."/>
            <person name="Dessen P."/>
            <person name="Betermier M."/>
            <person name="Weissenbach J."/>
            <person name="Scarpelli C."/>
            <person name="Schachter V."/>
            <person name="Sperling L."/>
            <person name="Meyer E."/>
            <person name="Cohen J."/>
            <person name="Wincker P."/>
        </authorList>
    </citation>
    <scope>NUCLEOTIDE SEQUENCE [LARGE SCALE GENOMIC DNA]</scope>
    <source>
        <strain evidence="1 3">Stock d4-2</strain>
    </source>
</reference>
<name>A0CLU6_PARTE</name>
<proteinExistence type="predicted"/>
<dbReference type="AlphaFoldDB" id="A0CLU6"/>
<evidence type="ECO:0000313" key="1">
    <source>
        <dbReference type="EMBL" id="CAK71763.1"/>
    </source>
</evidence>
<keyword evidence="3" id="KW-1185">Reference proteome</keyword>
<dbReference type="KEGG" id="ptm:GSPATT00016261001"/>